<organism evidence="2 3">
    <name type="scientific">Devosia nitrariae</name>
    <dbReference type="NCBI Taxonomy" id="2071872"/>
    <lineage>
        <taxon>Bacteria</taxon>
        <taxon>Pseudomonadati</taxon>
        <taxon>Pseudomonadota</taxon>
        <taxon>Alphaproteobacteria</taxon>
        <taxon>Hyphomicrobiales</taxon>
        <taxon>Devosiaceae</taxon>
        <taxon>Devosia</taxon>
    </lineage>
</organism>
<gene>
    <name evidence="2" type="ORF">GCM10010862_33560</name>
</gene>
<keyword evidence="3" id="KW-1185">Reference proteome</keyword>
<feature type="domain" description="T6SS Phospholipase effector Tle1-like catalytic" evidence="1">
    <location>
        <begin position="2"/>
        <end position="289"/>
    </location>
</feature>
<dbReference type="PANTHER" id="PTHR33840:SF1">
    <property type="entry name" value="TLE1 PHOSPHOLIPASE DOMAIN-CONTAINING PROTEIN"/>
    <property type="match status" value="1"/>
</dbReference>
<evidence type="ECO:0000313" key="3">
    <source>
        <dbReference type="Proteomes" id="UP001156691"/>
    </source>
</evidence>
<dbReference type="InterPro" id="IPR018712">
    <property type="entry name" value="Tle1-like_cat"/>
</dbReference>
<dbReference type="PANTHER" id="PTHR33840">
    <property type="match status" value="1"/>
</dbReference>
<dbReference type="Pfam" id="PF09994">
    <property type="entry name" value="T6SS_Tle1-like_cat"/>
    <property type="match status" value="1"/>
</dbReference>
<name>A0ABQ5W7Z6_9HYPH</name>
<comment type="caution">
    <text evidence="2">The sequence shown here is derived from an EMBL/GenBank/DDBJ whole genome shotgun (WGS) entry which is preliminary data.</text>
</comment>
<dbReference type="EMBL" id="BSNS01000017">
    <property type="protein sequence ID" value="GLQ56097.1"/>
    <property type="molecule type" value="Genomic_DNA"/>
</dbReference>
<dbReference type="Proteomes" id="UP001156691">
    <property type="component" value="Unassembled WGS sequence"/>
</dbReference>
<dbReference type="RefSeq" id="WP_284341514.1">
    <property type="nucleotide sequence ID" value="NZ_BSNS01000017.1"/>
</dbReference>
<evidence type="ECO:0000259" key="1">
    <source>
        <dbReference type="Pfam" id="PF09994"/>
    </source>
</evidence>
<sequence>MKRIAIFCDGTWNRISKSPTNVVLGAQLLLPVADDEVQQLTYYRQGVGTSWLINQKLETYLAGAFGLGLFDNIADAYRFLVFNYETGDEIYIFGFSRGAFTARSLAGLIRKCGIVNRDRIGEIEGAFELYRRRGDASHPDRDDAQRFRAENSPETIMKDEDREWRRANGYENLYEDLPNFTITYLGVWDTVGALGIPKHLIVEQIARTASKYEFHNLQLSSIIASARHAVALDETRLSYAPSTWENLADLQKERPGAYAELWFPGNHGSVGGGGDIRGLSDAALLWVMEGAAKAGLGLDTAAMDNIARNVDFKAPLSNVLAGPGFLDLIMRRASRTGPEDESLLSQTALARLRHADDAGGWKKYRPPAIGKLLDRLFPDK</sequence>
<reference evidence="3" key="1">
    <citation type="journal article" date="2019" name="Int. J. Syst. Evol. Microbiol.">
        <title>The Global Catalogue of Microorganisms (GCM) 10K type strain sequencing project: providing services to taxonomists for standard genome sequencing and annotation.</title>
        <authorList>
            <consortium name="The Broad Institute Genomics Platform"/>
            <consortium name="The Broad Institute Genome Sequencing Center for Infectious Disease"/>
            <person name="Wu L."/>
            <person name="Ma J."/>
        </authorList>
    </citation>
    <scope>NUCLEOTIDE SEQUENCE [LARGE SCALE GENOMIC DNA]</scope>
    <source>
        <strain evidence="3">NBRC 112416</strain>
    </source>
</reference>
<protein>
    <submittedName>
        <fullName evidence="2">Peptidoglycan-binding protein LysM</fullName>
    </submittedName>
</protein>
<proteinExistence type="predicted"/>
<evidence type="ECO:0000313" key="2">
    <source>
        <dbReference type="EMBL" id="GLQ56097.1"/>
    </source>
</evidence>
<accession>A0ABQ5W7Z6</accession>